<evidence type="ECO:0000256" key="14">
    <source>
        <dbReference type="PIRSR" id="PIRSR600823-1"/>
    </source>
</evidence>
<evidence type="ECO:0000313" key="21">
    <source>
        <dbReference type="EMBL" id="OIV93059.1"/>
    </source>
</evidence>
<dbReference type="PROSITE" id="PS00435">
    <property type="entry name" value="PEROXIDASE_1"/>
    <property type="match status" value="1"/>
</dbReference>
<comment type="similarity">
    <text evidence="3">Belongs to the peroxidase family. Ascorbate peroxidase subfamily.</text>
</comment>
<dbReference type="Gramene" id="OIV93059">
    <property type="protein sequence ID" value="OIV93059"/>
    <property type="gene ID" value="TanjilG_20721"/>
</dbReference>
<comment type="catalytic activity">
    <reaction evidence="1 19">
        <text>2 a phenolic donor + H2O2 = 2 a phenolic radical donor + 2 H2O</text>
        <dbReference type="Rhea" id="RHEA:56136"/>
        <dbReference type="ChEBI" id="CHEBI:15377"/>
        <dbReference type="ChEBI" id="CHEBI:16240"/>
        <dbReference type="ChEBI" id="CHEBI:139520"/>
        <dbReference type="ChEBI" id="CHEBI:139521"/>
        <dbReference type="EC" id="1.11.1.7"/>
    </reaction>
</comment>
<feature type="binding site" evidence="16">
    <location>
        <position position="114"/>
    </location>
    <ligand>
        <name>Ca(2+)</name>
        <dbReference type="ChEBI" id="CHEBI:29108"/>
        <label>1</label>
    </ligand>
</feature>
<dbReference type="Proteomes" id="UP000188354">
    <property type="component" value="Chromosome LG18"/>
</dbReference>
<dbReference type="InterPro" id="IPR000823">
    <property type="entry name" value="Peroxidase_pln"/>
</dbReference>
<evidence type="ECO:0000256" key="16">
    <source>
        <dbReference type="PIRSR" id="PIRSR600823-3"/>
    </source>
</evidence>
<feature type="active site" description="Proton acceptor" evidence="14">
    <location>
        <position position="106"/>
    </location>
</feature>
<dbReference type="GO" id="GO:0140825">
    <property type="term" value="F:lactoperoxidase activity"/>
    <property type="evidence" value="ECO:0007669"/>
    <property type="project" value="UniProtKB-EC"/>
</dbReference>
<evidence type="ECO:0000313" key="22">
    <source>
        <dbReference type="Proteomes" id="UP000188354"/>
    </source>
</evidence>
<evidence type="ECO:0000256" key="2">
    <source>
        <dbReference type="ARBA" id="ARBA00002322"/>
    </source>
</evidence>
<feature type="disulfide bond" evidence="18">
    <location>
        <begin position="108"/>
        <end position="113"/>
    </location>
</feature>
<dbReference type="InterPro" id="IPR033905">
    <property type="entry name" value="Secretory_peroxidase"/>
</dbReference>
<dbReference type="AlphaFoldDB" id="A0A4P1QRP4"/>
<feature type="binding site" evidence="16">
    <location>
        <position position="292"/>
    </location>
    <ligand>
        <name>Ca(2+)</name>
        <dbReference type="ChEBI" id="CHEBI:29108"/>
        <label>2</label>
    </ligand>
</feature>
<evidence type="ECO:0000259" key="20">
    <source>
        <dbReference type="PROSITE" id="PS50873"/>
    </source>
</evidence>
<dbReference type="GO" id="GO:0006979">
    <property type="term" value="P:response to oxidative stress"/>
    <property type="evidence" value="ECO:0007669"/>
    <property type="project" value="UniProtKB-UniRule"/>
</dbReference>
<feature type="binding site" evidence="16">
    <location>
        <position position="107"/>
    </location>
    <ligand>
        <name>Ca(2+)</name>
        <dbReference type="ChEBI" id="CHEBI:29108"/>
        <label>1</label>
    </ligand>
</feature>
<keyword evidence="10 19" id="KW-0560">Oxidoreductase</keyword>
<dbReference type="Gene3D" id="1.10.520.10">
    <property type="match status" value="1"/>
</dbReference>
<reference evidence="21 22" key="1">
    <citation type="journal article" date="2017" name="Plant Biotechnol. J.">
        <title>A comprehensive draft genome sequence for lupin (Lupinus angustifolius), an emerging health food: insights into plant-microbe interactions and legume evolution.</title>
        <authorList>
            <person name="Hane J.K."/>
            <person name="Ming Y."/>
            <person name="Kamphuis L.G."/>
            <person name="Nelson M.N."/>
            <person name="Garg G."/>
            <person name="Atkins C.A."/>
            <person name="Bayer P.E."/>
            <person name="Bravo A."/>
            <person name="Bringans S."/>
            <person name="Cannon S."/>
            <person name="Edwards D."/>
            <person name="Foley R."/>
            <person name="Gao L.L."/>
            <person name="Harrison M.J."/>
            <person name="Huang W."/>
            <person name="Hurgobin B."/>
            <person name="Li S."/>
            <person name="Liu C.W."/>
            <person name="McGrath A."/>
            <person name="Morahan G."/>
            <person name="Murray J."/>
            <person name="Weller J."/>
            <person name="Jian J."/>
            <person name="Singh K.B."/>
        </authorList>
    </citation>
    <scope>NUCLEOTIDE SEQUENCE [LARGE SCALE GENOMIC DNA]</scope>
    <source>
        <strain evidence="22">cv. Tanjil</strain>
        <tissue evidence="21">Whole plant</tissue>
    </source>
</reference>
<evidence type="ECO:0000256" key="4">
    <source>
        <dbReference type="ARBA" id="ARBA00012313"/>
    </source>
</evidence>
<dbReference type="GO" id="GO:0042744">
    <property type="term" value="P:hydrogen peroxide catabolic process"/>
    <property type="evidence" value="ECO:0007669"/>
    <property type="project" value="UniProtKB-KW"/>
</dbReference>
<evidence type="ECO:0000256" key="15">
    <source>
        <dbReference type="PIRSR" id="PIRSR600823-2"/>
    </source>
</evidence>
<feature type="binding site" description="axial binding residue" evidence="16">
    <location>
        <position position="235"/>
    </location>
    <ligand>
        <name>heme b</name>
        <dbReference type="ChEBI" id="CHEBI:60344"/>
    </ligand>
    <ligandPart>
        <name>Fe</name>
        <dbReference type="ChEBI" id="CHEBI:18248"/>
    </ligandPart>
</feature>
<keyword evidence="13 19" id="KW-0376">Hydrogen peroxide</keyword>
<organism evidence="21 22">
    <name type="scientific">Lupinus angustifolius</name>
    <name type="common">Narrow-leaved blue lupine</name>
    <dbReference type="NCBI Taxonomy" id="3871"/>
    <lineage>
        <taxon>Eukaryota</taxon>
        <taxon>Viridiplantae</taxon>
        <taxon>Streptophyta</taxon>
        <taxon>Embryophyta</taxon>
        <taxon>Tracheophyta</taxon>
        <taxon>Spermatophyta</taxon>
        <taxon>Magnoliopsida</taxon>
        <taxon>eudicotyledons</taxon>
        <taxon>Gunneridae</taxon>
        <taxon>Pentapetalae</taxon>
        <taxon>rosids</taxon>
        <taxon>fabids</taxon>
        <taxon>Fabales</taxon>
        <taxon>Fabaceae</taxon>
        <taxon>Papilionoideae</taxon>
        <taxon>50 kb inversion clade</taxon>
        <taxon>genistoids sensu lato</taxon>
        <taxon>core genistoids</taxon>
        <taxon>Genisteae</taxon>
        <taxon>Lupinus</taxon>
    </lineage>
</organism>
<comment type="function">
    <text evidence="2">Removal of H(2)O(2), oxidation of toxic reductants, biosynthesis and degradation of lignin, suberization, auxin catabolism, response to environmental stresses such as wounding, pathogen attack and oxidative stress. These functions might be dependent on each isozyme/isoform in each plant tissue.</text>
</comment>
<feature type="binding site" evidence="16">
    <location>
        <position position="297"/>
    </location>
    <ligand>
        <name>Ca(2+)</name>
        <dbReference type="ChEBI" id="CHEBI:29108"/>
        <label>2</label>
    </ligand>
</feature>
<dbReference type="PANTHER" id="PTHR31517">
    <property type="match status" value="1"/>
</dbReference>
<comment type="cofactor">
    <cofactor evidence="16 19">
        <name>heme b</name>
        <dbReference type="ChEBI" id="CHEBI:60344"/>
    </cofactor>
    <text evidence="16 19">Binds 1 heme b (iron(II)-protoporphyrin IX) group per subunit.</text>
</comment>
<dbReference type="FunFam" id="1.10.420.10:FF:000001">
    <property type="entry name" value="Peroxidase"/>
    <property type="match status" value="1"/>
</dbReference>
<keyword evidence="22" id="KW-1185">Reference proteome</keyword>
<comment type="cofactor">
    <cofactor evidence="16 19">
        <name>Ca(2+)</name>
        <dbReference type="ChEBI" id="CHEBI:29108"/>
    </cofactor>
    <text evidence="16 19">Binds 2 calcium ions per subunit.</text>
</comment>
<dbReference type="PRINTS" id="PR00461">
    <property type="entry name" value="PLPEROXIDASE"/>
</dbReference>
<evidence type="ECO:0000256" key="8">
    <source>
        <dbReference type="ARBA" id="ARBA00022723"/>
    </source>
</evidence>
<gene>
    <name evidence="21" type="ORF">TanjilG_20721</name>
</gene>
<dbReference type="Gene3D" id="1.10.420.10">
    <property type="entry name" value="Peroxidase, domain 2"/>
    <property type="match status" value="1"/>
</dbReference>
<dbReference type="SUPFAM" id="SSF48113">
    <property type="entry name" value="Heme-dependent peroxidases"/>
    <property type="match status" value="1"/>
</dbReference>
<dbReference type="FunFam" id="1.10.520.10:FF:000023">
    <property type="entry name" value="Peroxidase"/>
    <property type="match status" value="1"/>
</dbReference>
<feature type="binding site" evidence="16">
    <location>
        <position position="116"/>
    </location>
    <ligand>
        <name>Ca(2+)</name>
        <dbReference type="ChEBI" id="CHEBI:29108"/>
        <label>1</label>
    </ligand>
</feature>
<evidence type="ECO:0000256" key="5">
    <source>
        <dbReference type="ARBA" id="ARBA00022525"/>
    </source>
</evidence>
<feature type="disulfide bond" evidence="18">
    <location>
        <begin position="75"/>
        <end position="156"/>
    </location>
</feature>
<feature type="binding site" evidence="15">
    <location>
        <position position="205"/>
    </location>
    <ligand>
        <name>substrate</name>
    </ligand>
</feature>
<feature type="binding site" evidence="16">
    <location>
        <position position="129"/>
    </location>
    <ligand>
        <name>Ca(2+)</name>
        <dbReference type="ChEBI" id="CHEBI:29108"/>
        <label>1</label>
    </ligand>
</feature>
<accession>A0A4P1QRP4</accession>
<feature type="site" description="Transition state stabilizer" evidence="17">
    <location>
        <position position="102"/>
    </location>
</feature>
<protein>
    <recommendedName>
        <fullName evidence="4 19">Peroxidase</fullName>
        <ecNumber evidence="4 19">1.11.1.7</ecNumber>
    </recommendedName>
</protein>
<comment type="subcellular location">
    <subcellularLocation>
        <location evidence="19">Secreted</location>
    </subcellularLocation>
</comment>
<keyword evidence="8 16" id="KW-0479">Metal-binding</keyword>
<keyword evidence="5 19" id="KW-0964">Secreted</keyword>
<keyword evidence="11 16" id="KW-0408">Iron</keyword>
<comment type="similarity">
    <text evidence="19">Belongs to the peroxidase family. Classical plant (class III) peroxidase subfamily.</text>
</comment>
<evidence type="ECO:0000256" key="3">
    <source>
        <dbReference type="ARBA" id="ARBA00006873"/>
    </source>
</evidence>
<keyword evidence="6 19" id="KW-0575">Peroxidase</keyword>
<dbReference type="InterPro" id="IPR010255">
    <property type="entry name" value="Haem_peroxidase_sf"/>
</dbReference>
<dbReference type="GO" id="GO:0046872">
    <property type="term" value="F:metal ion binding"/>
    <property type="evidence" value="ECO:0007669"/>
    <property type="project" value="UniProtKB-UniRule"/>
</dbReference>
<evidence type="ECO:0000256" key="19">
    <source>
        <dbReference type="RuleBase" id="RU362060"/>
    </source>
</evidence>
<dbReference type="InterPro" id="IPR019793">
    <property type="entry name" value="Peroxidases_heam-ligand_BS"/>
</dbReference>
<dbReference type="PRINTS" id="PR00458">
    <property type="entry name" value="PEROXIDASE"/>
</dbReference>
<name>A0A4P1QRP4_LUPAN</name>
<evidence type="ECO:0000256" key="10">
    <source>
        <dbReference type="ARBA" id="ARBA00023002"/>
    </source>
</evidence>
<evidence type="ECO:0000256" key="17">
    <source>
        <dbReference type="PIRSR" id="PIRSR600823-4"/>
    </source>
</evidence>
<evidence type="ECO:0000256" key="12">
    <source>
        <dbReference type="ARBA" id="ARBA00023157"/>
    </source>
</evidence>
<feature type="disulfide bond" evidence="18">
    <location>
        <begin position="242"/>
        <end position="274"/>
    </location>
</feature>
<proteinExistence type="inferred from homology"/>
<dbReference type="Pfam" id="PF00141">
    <property type="entry name" value="peroxidase"/>
    <property type="match status" value="1"/>
</dbReference>
<evidence type="ECO:0000256" key="9">
    <source>
        <dbReference type="ARBA" id="ARBA00022837"/>
    </source>
</evidence>
<evidence type="ECO:0000256" key="18">
    <source>
        <dbReference type="PIRSR" id="PIRSR600823-5"/>
    </source>
</evidence>
<dbReference type="InterPro" id="IPR002016">
    <property type="entry name" value="Haem_peroxidase"/>
</dbReference>
<evidence type="ECO:0000256" key="13">
    <source>
        <dbReference type="ARBA" id="ARBA00023324"/>
    </source>
</evidence>
<keyword evidence="9 16" id="KW-0106">Calcium</keyword>
<dbReference type="EMBL" id="CM007378">
    <property type="protein sequence ID" value="OIV93059.1"/>
    <property type="molecule type" value="Genomic_DNA"/>
</dbReference>
<dbReference type="GO" id="GO:0005576">
    <property type="term" value="C:extracellular region"/>
    <property type="evidence" value="ECO:0007669"/>
    <property type="project" value="UniProtKB-SubCell"/>
</dbReference>
<evidence type="ECO:0000256" key="11">
    <source>
        <dbReference type="ARBA" id="ARBA00023004"/>
    </source>
</evidence>
<feature type="domain" description="Plant heme peroxidase family profile" evidence="20">
    <location>
        <begin position="65"/>
        <end position="370"/>
    </location>
</feature>
<keyword evidence="7 19" id="KW-0349">Heme</keyword>
<feature type="binding site" evidence="16">
    <location>
        <position position="112"/>
    </location>
    <ligand>
        <name>Ca(2+)</name>
        <dbReference type="ChEBI" id="CHEBI:29108"/>
        <label>1</label>
    </ligand>
</feature>
<evidence type="ECO:0000256" key="1">
    <source>
        <dbReference type="ARBA" id="ARBA00000189"/>
    </source>
</evidence>
<dbReference type="GO" id="GO:0020037">
    <property type="term" value="F:heme binding"/>
    <property type="evidence" value="ECO:0007669"/>
    <property type="project" value="UniProtKB-UniRule"/>
</dbReference>
<feature type="binding site" evidence="16">
    <location>
        <position position="110"/>
    </location>
    <ligand>
        <name>Ca(2+)</name>
        <dbReference type="ChEBI" id="CHEBI:29108"/>
        <label>1</label>
    </ligand>
</feature>
<evidence type="ECO:0000256" key="6">
    <source>
        <dbReference type="ARBA" id="ARBA00022559"/>
    </source>
</evidence>
<dbReference type="PROSITE" id="PS50873">
    <property type="entry name" value="PEROXIDASE_4"/>
    <property type="match status" value="1"/>
</dbReference>
<dbReference type="STRING" id="3871.A0A4P1QRP4"/>
<dbReference type="CDD" id="cd00693">
    <property type="entry name" value="secretory_peroxidase"/>
    <property type="match status" value="1"/>
</dbReference>
<dbReference type="EC" id="1.11.1.7" evidence="4 19"/>
<sequence>MFHMVMVPCMAFTPREWFNFIGFGNEEGQKPQPLLKDDLGEPLVLTGNEAENPGAADPAMATKTDLREKFYSRTCPRAEKIVANVVAETFKTNPNALANVIRLQFHDCFVGGCDASLLLDYIPSGDQVEKSSGFNGLLLKGADLIDDIKSKLEQECPQIVSCADTLVFATNEALILSGLPRQRPLGGRRDTLTSLAKMADDNNLPAPNWPLEKMIETFKKKGFNEEEMVILLGAHSVGSTHCDFILYRAYNYKESNNPDPTLPQGVVDEIKKVCVDANTPKYRNPPMNFDETPTVLDNLFFKNMVERNKTLLETDAYLLNDPRTAPTVQQMAADPELFHKRFMELMRKLSTLNVLTGKDGEIRKTCRSTN</sequence>
<keyword evidence="12 18" id="KW-1015">Disulfide bond</keyword>
<feature type="binding site" evidence="16">
    <location>
        <position position="290"/>
    </location>
    <ligand>
        <name>Ca(2+)</name>
        <dbReference type="ChEBI" id="CHEBI:29108"/>
        <label>2</label>
    </ligand>
</feature>
<dbReference type="PANTHER" id="PTHR31517:SF59">
    <property type="entry name" value="PEROXIDASE"/>
    <property type="match status" value="1"/>
</dbReference>
<evidence type="ECO:0000256" key="7">
    <source>
        <dbReference type="ARBA" id="ARBA00022617"/>
    </source>
</evidence>
<feature type="disulfide bond" evidence="18">
    <location>
        <begin position="162"/>
        <end position="366"/>
    </location>
</feature>